<dbReference type="InterPro" id="IPR036390">
    <property type="entry name" value="WH_DNA-bd_sf"/>
</dbReference>
<accession>A0ABY5VH54</accession>
<protein>
    <submittedName>
        <fullName evidence="2">PadR family transcriptional regulator</fullName>
    </submittedName>
</protein>
<dbReference type="InterPro" id="IPR052509">
    <property type="entry name" value="Metal_resp_DNA-bind_regulator"/>
</dbReference>
<dbReference type="Proteomes" id="UP001060164">
    <property type="component" value="Chromosome"/>
</dbReference>
<dbReference type="SUPFAM" id="SSF46785">
    <property type="entry name" value="Winged helix' DNA-binding domain"/>
    <property type="match status" value="1"/>
</dbReference>
<evidence type="ECO:0000313" key="3">
    <source>
        <dbReference type="Proteomes" id="UP001060164"/>
    </source>
</evidence>
<evidence type="ECO:0000313" key="2">
    <source>
        <dbReference type="EMBL" id="UWP59503.1"/>
    </source>
</evidence>
<dbReference type="PANTHER" id="PTHR33169">
    <property type="entry name" value="PADR-FAMILY TRANSCRIPTIONAL REGULATOR"/>
    <property type="match status" value="1"/>
</dbReference>
<organism evidence="2 3">
    <name type="scientific">Ruminococcus gauvreauii</name>
    <dbReference type="NCBI Taxonomy" id="438033"/>
    <lineage>
        <taxon>Bacteria</taxon>
        <taxon>Bacillati</taxon>
        <taxon>Bacillota</taxon>
        <taxon>Clostridia</taxon>
        <taxon>Eubacteriales</taxon>
        <taxon>Oscillospiraceae</taxon>
        <taxon>Ruminococcus</taxon>
    </lineage>
</organism>
<dbReference type="EMBL" id="CP102290">
    <property type="protein sequence ID" value="UWP59503.1"/>
    <property type="molecule type" value="Genomic_DNA"/>
</dbReference>
<dbReference type="RefSeq" id="WP_028527910.1">
    <property type="nucleotide sequence ID" value="NZ_CABLBR010000005.1"/>
</dbReference>
<reference evidence="2" key="1">
    <citation type="journal article" date="2022" name="Cell">
        <title>Design, construction, and in vivo augmentation of a complex gut microbiome.</title>
        <authorList>
            <person name="Cheng A.G."/>
            <person name="Ho P.Y."/>
            <person name="Aranda-Diaz A."/>
            <person name="Jain S."/>
            <person name="Yu F.B."/>
            <person name="Meng X."/>
            <person name="Wang M."/>
            <person name="Iakiviak M."/>
            <person name="Nagashima K."/>
            <person name="Zhao A."/>
            <person name="Murugkar P."/>
            <person name="Patil A."/>
            <person name="Atabakhsh K."/>
            <person name="Weakley A."/>
            <person name="Yan J."/>
            <person name="Brumbaugh A.R."/>
            <person name="Higginbottom S."/>
            <person name="Dimas A."/>
            <person name="Shiver A.L."/>
            <person name="Deutschbauer A."/>
            <person name="Neff N."/>
            <person name="Sonnenburg J.L."/>
            <person name="Huang K.C."/>
            <person name="Fischbach M.A."/>
        </authorList>
    </citation>
    <scope>NUCLEOTIDE SEQUENCE</scope>
    <source>
        <strain evidence="2">DSM 19829</strain>
    </source>
</reference>
<dbReference type="InterPro" id="IPR036388">
    <property type="entry name" value="WH-like_DNA-bd_sf"/>
</dbReference>
<dbReference type="InterPro" id="IPR005149">
    <property type="entry name" value="Tscrpt_reg_PadR_N"/>
</dbReference>
<gene>
    <name evidence="2" type="ORF">NQ502_00085</name>
</gene>
<sequence>MIFPLNAPMFDLLVLAVVDKEDAYGYQITQIVKRVSNTKDSTLYPILRRLQEDNCLTAYDEQFQGRNRKYYRITENGKEKYQNLLHEWTLYKNEVDKIIEGGSESEQG</sequence>
<feature type="domain" description="Transcription regulator PadR N-terminal" evidence="1">
    <location>
        <begin position="14"/>
        <end position="82"/>
    </location>
</feature>
<proteinExistence type="predicted"/>
<dbReference type="Pfam" id="PF03551">
    <property type="entry name" value="PadR"/>
    <property type="match status" value="1"/>
</dbReference>
<keyword evidence="3" id="KW-1185">Reference proteome</keyword>
<evidence type="ECO:0000259" key="1">
    <source>
        <dbReference type="Pfam" id="PF03551"/>
    </source>
</evidence>
<dbReference type="Gene3D" id="1.10.10.10">
    <property type="entry name" value="Winged helix-like DNA-binding domain superfamily/Winged helix DNA-binding domain"/>
    <property type="match status" value="1"/>
</dbReference>
<dbReference type="PANTHER" id="PTHR33169:SF14">
    <property type="entry name" value="TRANSCRIPTIONAL REGULATOR RV3488"/>
    <property type="match status" value="1"/>
</dbReference>
<name>A0ABY5VH54_9FIRM</name>